<reference evidence="1 2" key="1">
    <citation type="journal article" date="2020" name="Mol. Biol. Evol.">
        <title>Interspecific Gene Flow and the Evolution of Specialization in Black and White Rhinoceros.</title>
        <authorList>
            <person name="Moodley Y."/>
            <person name="Westbury M.V."/>
            <person name="Russo I.M."/>
            <person name="Gopalakrishnan S."/>
            <person name="Rakotoarivelo A."/>
            <person name="Olsen R.A."/>
            <person name="Prost S."/>
            <person name="Tunstall T."/>
            <person name="Ryder O.A."/>
            <person name="Dalen L."/>
            <person name="Bruford M.W."/>
        </authorList>
    </citation>
    <scope>NUCLEOTIDE SEQUENCE [LARGE SCALE GENOMIC DNA]</scope>
    <source>
        <strain evidence="1">SBR-YM</strain>
        <tissue evidence="1">Skin</tissue>
    </source>
</reference>
<evidence type="ECO:0000313" key="2">
    <source>
        <dbReference type="Proteomes" id="UP000551758"/>
    </source>
</evidence>
<protein>
    <submittedName>
        <fullName evidence="1">Uncharacterized protein</fullName>
    </submittedName>
</protein>
<organism evidence="1 2">
    <name type="scientific">Diceros bicornis minor</name>
    <name type="common">South-central black rhinoceros</name>
    <dbReference type="NCBI Taxonomy" id="77932"/>
    <lineage>
        <taxon>Eukaryota</taxon>
        <taxon>Metazoa</taxon>
        <taxon>Chordata</taxon>
        <taxon>Craniata</taxon>
        <taxon>Vertebrata</taxon>
        <taxon>Euteleostomi</taxon>
        <taxon>Mammalia</taxon>
        <taxon>Eutheria</taxon>
        <taxon>Laurasiatheria</taxon>
        <taxon>Perissodactyla</taxon>
        <taxon>Rhinocerotidae</taxon>
        <taxon>Diceros</taxon>
    </lineage>
</organism>
<proteinExistence type="predicted"/>
<sequence length="40" mass="4487">MEKHPKTNGLAVERNATIFLTETKTLKRVINSASSWAPVF</sequence>
<comment type="caution">
    <text evidence="1">The sequence shown here is derived from an EMBL/GenBank/DDBJ whole genome shotgun (WGS) entry which is preliminary data.</text>
</comment>
<dbReference type="Proteomes" id="UP000551758">
    <property type="component" value="Unassembled WGS sequence"/>
</dbReference>
<gene>
    <name evidence="1" type="ORF">HPG69_004147</name>
</gene>
<evidence type="ECO:0000313" key="1">
    <source>
        <dbReference type="EMBL" id="KAF5912477.1"/>
    </source>
</evidence>
<dbReference type="EMBL" id="JACDTQ010003814">
    <property type="protein sequence ID" value="KAF5912477.1"/>
    <property type="molecule type" value="Genomic_DNA"/>
</dbReference>
<name>A0A7J7E9V1_DICBM</name>
<keyword evidence="2" id="KW-1185">Reference proteome</keyword>
<accession>A0A7J7E9V1</accession>
<dbReference type="AlphaFoldDB" id="A0A7J7E9V1"/>